<keyword evidence="10" id="KW-1185">Reference proteome</keyword>
<feature type="active site" evidence="5">
    <location>
        <position position="264"/>
    </location>
</feature>
<dbReference type="SUPFAM" id="SSF53720">
    <property type="entry name" value="ALDH-like"/>
    <property type="match status" value="1"/>
</dbReference>
<sequence>MTPGVTDSSKPAESPTLDFTGGFVQIIGGKPSTTKETRHTVNPANLQPKEEVPVATEDDLDRAVHAAQKAFRTWSKVSYEDRRGAVLAFADAVEQVKTDFRDLLVSEQGKPASLSIAQADMETDATIAWIRGLAHIELPEEVIEDDDKRTVITRYVPIGVVGAIIPWNFPFLLAASKITPALLTGNVVIIKPSPFTPYCGLKLVELAQWFFPPGVVQSLSGDDRLGPWLTSHPGIDKISFTGSSTTGKLVLQSAAKTLKRVTLEMGGNDPAIIFPDVDVGKVAEKVALYAFLNSGQTCIALKRIYVHESIYEQFRDAVVKHVKTYTLGDGSQEGISHGPMQNSMQYEKVKTFFEDIEKQGWKVATGGNIDPSPGYFITPTIIDRPPETSRIVVEEPFGPIVPLLSWKDEEDVIARANDSPMGLGASVWCNDLKKAEKVAREIQAGSVWINTHFDLSPIAPFGGHKESGMGVEWGSNGLKQLCNVQTLFLNKHVVT</sequence>
<evidence type="ECO:0000256" key="2">
    <source>
        <dbReference type="ARBA" id="ARBA00023002"/>
    </source>
</evidence>
<evidence type="ECO:0000256" key="3">
    <source>
        <dbReference type="ARBA" id="ARBA00024226"/>
    </source>
</evidence>
<comment type="catalytic activity">
    <reaction evidence="4">
        <text>an aldehyde + NAD(+) + H2O = a carboxylate + NADH + 2 H(+)</text>
        <dbReference type="Rhea" id="RHEA:16185"/>
        <dbReference type="ChEBI" id="CHEBI:15377"/>
        <dbReference type="ChEBI" id="CHEBI:15378"/>
        <dbReference type="ChEBI" id="CHEBI:17478"/>
        <dbReference type="ChEBI" id="CHEBI:29067"/>
        <dbReference type="ChEBI" id="CHEBI:57540"/>
        <dbReference type="ChEBI" id="CHEBI:57945"/>
        <dbReference type="EC" id="1.2.1.3"/>
    </reaction>
</comment>
<proteinExistence type="inferred from homology"/>
<feature type="region of interest" description="Disordered" evidence="7">
    <location>
        <begin position="1"/>
        <end position="22"/>
    </location>
</feature>
<dbReference type="CDD" id="cd07106">
    <property type="entry name" value="ALDH_AldA-AAD23400"/>
    <property type="match status" value="1"/>
</dbReference>
<organism evidence="9 10">
    <name type="scientific">Dactylonectria estremocensis</name>
    <dbReference type="NCBI Taxonomy" id="1079267"/>
    <lineage>
        <taxon>Eukaryota</taxon>
        <taxon>Fungi</taxon>
        <taxon>Dikarya</taxon>
        <taxon>Ascomycota</taxon>
        <taxon>Pezizomycotina</taxon>
        <taxon>Sordariomycetes</taxon>
        <taxon>Hypocreomycetidae</taxon>
        <taxon>Hypocreales</taxon>
        <taxon>Nectriaceae</taxon>
        <taxon>Dactylonectria</taxon>
    </lineage>
</organism>
<evidence type="ECO:0000256" key="4">
    <source>
        <dbReference type="ARBA" id="ARBA00049194"/>
    </source>
</evidence>
<dbReference type="GO" id="GO:0004029">
    <property type="term" value="F:aldehyde dehydrogenase (NAD+) activity"/>
    <property type="evidence" value="ECO:0007669"/>
    <property type="project" value="UniProtKB-EC"/>
</dbReference>
<dbReference type="Gene3D" id="3.40.309.10">
    <property type="entry name" value="Aldehyde Dehydrogenase, Chain A, domain 2"/>
    <property type="match status" value="1"/>
</dbReference>
<dbReference type="EMBL" id="JAGMUU010000047">
    <property type="protein sequence ID" value="KAH7113114.1"/>
    <property type="molecule type" value="Genomic_DNA"/>
</dbReference>
<dbReference type="FunFam" id="3.40.605.10:FF:000007">
    <property type="entry name" value="NAD/NADP-dependent betaine aldehyde dehydrogenase"/>
    <property type="match status" value="1"/>
</dbReference>
<dbReference type="InterPro" id="IPR015590">
    <property type="entry name" value="Aldehyde_DH_dom"/>
</dbReference>
<dbReference type="InterPro" id="IPR029510">
    <property type="entry name" value="Ald_DH_CS_GLU"/>
</dbReference>
<dbReference type="Proteomes" id="UP000717696">
    <property type="component" value="Unassembled WGS sequence"/>
</dbReference>
<dbReference type="AlphaFoldDB" id="A0A9P9D658"/>
<accession>A0A9P9D658</accession>
<dbReference type="Pfam" id="PF00171">
    <property type="entry name" value="Aldedh"/>
    <property type="match status" value="1"/>
</dbReference>
<dbReference type="Gene3D" id="3.40.605.10">
    <property type="entry name" value="Aldehyde Dehydrogenase, Chain A, domain 1"/>
    <property type="match status" value="1"/>
</dbReference>
<comment type="caution">
    <text evidence="9">The sequence shown here is derived from an EMBL/GenBank/DDBJ whole genome shotgun (WGS) entry which is preliminary data.</text>
</comment>
<name>A0A9P9D658_9HYPO</name>
<reference evidence="9" key="1">
    <citation type="journal article" date="2021" name="Nat. Commun.">
        <title>Genetic determinants of endophytism in the Arabidopsis root mycobiome.</title>
        <authorList>
            <person name="Mesny F."/>
            <person name="Miyauchi S."/>
            <person name="Thiergart T."/>
            <person name="Pickel B."/>
            <person name="Atanasova L."/>
            <person name="Karlsson M."/>
            <person name="Huettel B."/>
            <person name="Barry K.W."/>
            <person name="Haridas S."/>
            <person name="Chen C."/>
            <person name="Bauer D."/>
            <person name="Andreopoulos W."/>
            <person name="Pangilinan J."/>
            <person name="LaButti K."/>
            <person name="Riley R."/>
            <person name="Lipzen A."/>
            <person name="Clum A."/>
            <person name="Drula E."/>
            <person name="Henrissat B."/>
            <person name="Kohler A."/>
            <person name="Grigoriev I.V."/>
            <person name="Martin F.M."/>
            <person name="Hacquard S."/>
        </authorList>
    </citation>
    <scope>NUCLEOTIDE SEQUENCE</scope>
    <source>
        <strain evidence="9">MPI-CAGE-AT-0021</strain>
    </source>
</reference>
<dbReference type="InterPro" id="IPR016162">
    <property type="entry name" value="Ald_DH_N"/>
</dbReference>
<protein>
    <recommendedName>
        <fullName evidence="3">aldehyde dehydrogenase (NAD(+))</fullName>
        <ecNumber evidence="3">1.2.1.3</ecNumber>
    </recommendedName>
</protein>
<dbReference type="OrthoDB" id="310895at2759"/>
<dbReference type="PROSITE" id="PS00070">
    <property type="entry name" value="ALDEHYDE_DEHYDR_CYS"/>
    <property type="match status" value="1"/>
</dbReference>
<dbReference type="InterPro" id="IPR044086">
    <property type="entry name" value="LUC3-like"/>
</dbReference>
<dbReference type="EC" id="1.2.1.3" evidence="3"/>
<evidence type="ECO:0000256" key="7">
    <source>
        <dbReference type="SAM" id="MobiDB-lite"/>
    </source>
</evidence>
<evidence type="ECO:0000313" key="9">
    <source>
        <dbReference type="EMBL" id="KAH7113114.1"/>
    </source>
</evidence>
<dbReference type="InterPro" id="IPR016163">
    <property type="entry name" value="Ald_DH_C"/>
</dbReference>
<evidence type="ECO:0000313" key="10">
    <source>
        <dbReference type="Proteomes" id="UP000717696"/>
    </source>
</evidence>
<dbReference type="InterPro" id="IPR016160">
    <property type="entry name" value="Ald_DH_CS_CYS"/>
</dbReference>
<dbReference type="PROSITE" id="PS00687">
    <property type="entry name" value="ALDEHYDE_DEHYDR_GLU"/>
    <property type="match status" value="1"/>
</dbReference>
<evidence type="ECO:0000256" key="6">
    <source>
        <dbReference type="RuleBase" id="RU003345"/>
    </source>
</evidence>
<dbReference type="PANTHER" id="PTHR11699">
    <property type="entry name" value="ALDEHYDE DEHYDROGENASE-RELATED"/>
    <property type="match status" value="1"/>
</dbReference>
<feature type="compositionally biased region" description="Polar residues" evidence="7">
    <location>
        <begin position="1"/>
        <end position="11"/>
    </location>
</feature>
<feature type="domain" description="Aldehyde dehydrogenase" evidence="8">
    <location>
        <begin position="34"/>
        <end position="486"/>
    </location>
</feature>
<keyword evidence="2 6" id="KW-0560">Oxidoreductase</keyword>
<evidence type="ECO:0000259" key="8">
    <source>
        <dbReference type="Pfam" id="PF00171"/>
    </source>
</evidence>
<dbReference type="InterPro" id="IPR016161">
    <property type="entry name" value="Ald_DH/histidinol_DH"/>
</dbReference>
<comment type="similarity">
    <text evidence="1 6">Belongs to the aldehyde dehydrogenase family.</text>
</comment>
<gene>
    <name evidence="9" type="ORF">B0J13DRAFT_460988</name>
</gene>
<evidence type="ECO:0000256" key="1">
    <source>
        <dbReference type="ARBA" id="ARBA00009986"/>
    </source>
</evidence>
<dbReference type="FunFam" id="3.40.309.10:FF:000009">
    <property type="entry name" value="Aldehyde dehydrogenase A"/>
    <property type="match status" value="1"/>
</dbReference>
<evidence type="ECO:0000256" key="5">
    <source>
        <dbReference type="PROSITE-ProRule" id="PRU10007"/>
    </source>
</evidence>